<dbReference type="AlphaFoldDB" id="A0A3M8C7I6"/>
<organism evidence="1 2">
    <name type="scientific">Brevibacillus panacihumi</name>
    <dbReference type="NCBI Taxonomy" id="497735"/>
    <lineage>
        <taxon>Bacteria</taxon>
        <taxon>Bacillati</taxon>
        <taxon>Bacillota</taxon>
        <taxon>Bacilli</taxon>
        <taxon>Bacillales</taxon>
        <taxon>Paenibacillaceae</taxon>
        <taxon>Brevibacillus</taxon>
    </lineage>
</organism>
<dbReference type="InterPro" id="IPR015001">
    <property type="entry name" value="DUF1850"/>
</dbReference>
<dbReference type="EMBL" id="RHHT01000064">
    <property type="protein sequence ID" value="RNB71666.1"/>
    <property type="molecule type" value="Genomic_DNA"/>
</dbReference>
<dbReference type="RefSeq" id="WP_122915278.1">
    <property type="nucleotide sequence ID" value="NZ_RHHT01000064.1"/>
</dbReference>
<gene>
    <name evidence="1" type="ORF">EDM58_22170</name>
</gene>
<dbReference type="Pfam" id="PF08905">
    <property type="entry name" value="DUF1850"/>
    <property type="match status" value="1"/>
</dbReference>
<reference evidence="1 2" key="1">
    <citation type="submission" date="2018-10" db="EMBL/GenBank/DDBJ databases">
        <title>Phylogenomics of Brevibacillus.</title>
        <authorList>
            <person name="Dunlap C."/>
        </authorList>
    </citation>
    <scope>NUCLEOTIDE SEQUENCE [LARGE SCALE GENOMIC DNA]</scope>
    <source>
        <strain evidence="1 2">JCM 15085</strain>
    </source>
</reference>
<name>A0A3M8C7I6_9BACL</name>
<proteinExistence type="predicted"/>
<evidence type="ECO:0000313" key="2">
    <source>
        <dbReference type="Proteomes" id="UP000281915"/>
    </source>
</evidence>
<evidence type="ECO:0000313" key="1">
    <source>
        <dbReference type="EMBL" id="RNB71666.1"/>
    </source>
</evidence>
<protein>
    <submittedName>
        <fullName evidence="1">DUF1850 domain-containing protein</fullName>
    </submittedName>
</protein>
<sequence length="172" mass="19640">MRKRLSVFFLLLMVGLVLIGPHPYLELHDFHRQKLLGVVPLQIQDQFQIEWIHSVELTPWRETYKVAGFSGMELAATSFQSYGAGVPVHFQDQQGVQVKVQDGWITVTGLHEKRDQVLYLITRDDYLLRAGGRTWKLADVVPLGSSLGLSVGWYPWWYRFAAGLNERGVTQG</sequence>
<accession>A0A3M8C7I6</accession>
<comment type="caution">
    <text evidence="1">The sequence shown here is derived from an EMBL/GenBank/DDBJ whole genome shotgun (WGS) entry which is preliminary data.</text>
</comment>
<dbReference type="Proteomes" id="UP000281915">
    <property type="component" value="Unassembled WGS sequence"/>
</dbReference>